<keyword evidence="4" id="KW-1185">Reference proteome</keyword>
<keyword evidence="2" id="KW-1133">Transmembrane helix</keyword>
<organism evidence="3 4">
    <name type="scientific">Pristionchus mayeri</name>
    <dbReference type="NCBI Taxonomy" id="1317129"/>
    <lineage>
        <taxon>Eukaryota</taxon>
        <taxon>Metazoa</taxon>
        <taxon>Ecdysozoa</taxon>
        <taxon>Nematoda</taxon>
        <taxon>Chromadorea</taxon>
        <taxon>Rhabditida</taxon>
        <taxon>Rhabditina</taxon>
        <taxon>Diplogasteromorpha</taxon>
        <taxon>Diplogasteroidea</taxon>
        <taxon>Neodiplogasteridae</taxon>
        <taxon>Pristionchus</taxon>
    </lineage>
</organism>
<protein>
    <submittedName>
        <fullName evidence="3">Uncharacterized protein</fullName>
    </submittedName>
</protein>
<proteinExistence type="predicted"/>
<dbReference type="EMBL" id="BTRK01000003">
    <property type="protein sequence ID" value="GMR40110.1"/>
    <property type="molecule type" value="Genomic_DNA"/>
</dbReference>
<keyword evidence="2" id="KW-0472">Membrane</keyword>
<dbReference type="AlphaFoldDB" id="A0AAN4ZN85"/>
<accession>A0AAN4ZN85</accession>
<evidence type="ECO:0000313" key="4">
    <source>
        <dbReference type="Proteomes" id="UP001328107"/>
    </source>
</evidence>
<sequence length="105" mass="11408">TINNCLHIKGWSPAFIIFFFCFSPNILKTLQDPIRRPDSHLSMEAETYEVGLTRLRSSVRPEVCIPAGHPPLIAVFPTPAPHLSPLTSSSPLSSPPSPAFLSDAG</sequence>
<reference evidence="4" key="1">
    <citation type="submission" date="2022-10" db="EMBL/GenBank/DDBJ databases">
        <title>Genome assembly of Pristionchus species.</title>
        <authorList>
            <person name="Yoshida K."/>
            <person name="Sommer R.J."/>
        </authorList>
    </citation>
    <scope>NUCLEOTIDE SEQUENCE [LARGE SCALE GENOMIC DNA]</scope>
    <source>
        <strain evidence="4">RS5460</strain>
    </source>
</reference>
<feature type="region of interest" description="Disordered" evidence="1">
    <location>
        <begin position="84"/>
        <end position="105"/>
    </location>
</feature>
<name>A0AAN4ZN85_9BILA</name>
<evidence type="ECO:0000313" key="3">
    <source>
        <dbReference type="EMBL" id="GMR40110.1"/>
    </source>
</evidence>
<comment type="caution">
    <text evidence="3">The sequence shown here is derived from an EMBL/GenBank/DDBJ whole genome shotgun (WGS) entry which is preliminary data.</text>
</comment>
<feature type="non-terminal residue" evidence="3">
    <location>
        <position position="1"/>
    </location>
</feature>
<dbReference type="Proteomes" id="UP001328107">
    <property type="component" value="Unassembled WGS sequence"/>
</dbReference>
<evidence type="ECO:0000256" key="2">
    <source>
        <dbReference type="SAM" id="Phobius"/>
    </source>
</evidence>
<keyword evidence="2" id="KW-0812">Transmembrane</keyword>
<evidence type="ECO:0000256" key="1">
    <source>
        <dbReference type="SAM" id="MobiDB-lite"/>
    </source>
</evidence>
<feature type="transmembrane region" description="Helical" evidence="2">
    <location>
        <begin position="6"/>
        <end position="27"/>
    </location>
</feature>
<gene>
    <name evidence="3" type="ORF">PMAYCL1PPCAC_10305</name>
</gene>